<accession>A0ABW3YXX0</accession>
<dbReference type="GO" id="GO:0016746">
    <property type="term" value="F:acyltransferase activity"/>
    <property type="evidence" value="ECO:0007669"/>
    <property type="project" value="UniProtKB-KW"/>
</dbReference>
<dbReference type="PANTHER" id="PTHR23416">
    <property type="entry name" value="SIALIC ACID SYNTHASE-RELATED"/>
    <property type="match status" value="1"/>
</dbReference>
<reference evidence="2" key="1">
    <citation type="journal article" date="2019" name="Int. J. Syst. Evol. Microbiol.">
        <title>The Global Catalogue of Microorganisms (GCM) 10K type strain sequencing project: providing services to taxonomists for standard genome sequencing and annotation.</title>
        <authorList>
            <consortium name="The Broad Institute Genomics Platform"/>
            <consortium name="The Broad Institute Genome Sequencing Center for Infectious Disease"/>
            <person name="Wu L."/>
            <person name="Ma J."/>
        </authorList>
    </citation>
    <scope>NUCLEOTIDE SEQUENCE [LARGE SCALE GENOMIC DNA]</scope>
    <source>
        <strain evidence="2">CCUG 55609</strain>
    </source>
</reference>
<keyword evidence="1" id="KW-0808">Transferase</keyword>
<dbReference type="PANTHER" id="PTHR23416:SF78">
    <property type="entry name" value="LIPOPOLYSACCHARIDE BIOSYNTHESIS O-ACETYL TRANSFERASE WBBJ-RELATED"/>
    <property type="match status" value="1"/>
</dbReference>
<evidence type="ECO:0000313" key="2">
    <source>
        <dbReference type="Proteomes" id="UP001597173"/>
    </source>
</evidence>
<dbReference type="InterPro" id="IPR011004">
    <property type="entry name" value="Trimer_LpxA-like_sf"/>
</dbReference>
<sequence length="232" mass="24929">MFFFRKRKADQLAVEAVQHISVEGDTSKIRGSITANGSGCRVIFPERPLASNVIVRLTGDNAVIDLSGLATANSIKVTATNGGHLHVGKGTTLVSASFVIDREAILIGADCMFSFDIVLRNTDAHAIYDIETGKRTNPPAAIRIEDHVWIGQEVLVGKGAEIGCGSIIGARSFVANTKVPNNSVAAGTPAKVIRSGVIWDRFAAENMYAENAKLHPTLRKNLKKWARSQGYT</sequence>
<gene>
    <name evidence="1" type="ORF">ACFQ33_12535</name>
</gene>
<dbReference type="EMBL" id="JBHTNF010000006">
    <property type="protein sequence ID" value="MFD1328720.1"/>
    <property type="molecule type" value="Genomic_DNA"/>
</dbReference>
<comment type="caution">
    <text evidence="1">The sequence shown here is derived from an EMBL/GenBank/DDBJ whole genome shotgun (WGS) entry which is preliminary data.</text>
</comment>
<name>A0ABW3YXX0_MYCRA</name>
<keyword evidence="2" id="KW-1185">Reference proteome</keyword>
<dbReference type="SUPFAM" id="SSF51161">
    <property type="entry name" value="Trimeric LpxA-like enzymes"/>
    <property type="match status" value="1"/>
</dbReference>
<organism evidence="1 2">
    <name type="scientific">Mycoplana ramosa</name>
    <name type="common">Mycoplana bullata</name>
    <dbReference type="NCBI Taxonomy" id="40837"/>
    <lineage>
        <taxon>Bacteria</taxon>
        <taxon>Pseudomonadati</taxon>
        <taxon>Pseudomonadota</taxon>
        <taxon>Alphaproteobacteria</taxon>
        <taxon>Hyphomicrobiales</taxon>
        <taxon>Rhizobiaceae</taxon>
        <taxon>Mycoplana</taxon>
    </lineage>
</organism>
<proteinExistence type="predicted"/>
<protein>
    <submittedName>
        <fullName evidence="1">Acyltransferase</fullName>
    </submittedName>
</protein>
<evidence type="ECO:0000313" key="1">
    <source>
        <dbReference type="EMBL" id="MFD1328720.1"/>
    </source>
</evidence>
<keyword evidence="1" id="KW-0012">Acyltransferase</keyword>
<dbReference type="InterPro" id="IPR051159">
    <property type="entry name" value="Hexapeptide_acetyltransf"/>
</dbReference>
<dbReference type="Proteomes" id="UP001597173">
    <property type="component" value="Unassembled WGS sequence"/>
</dbReference>
<dbReference type="Gene3D" id="2.160.10.10">
    <property type="entry name" value="Hexapeptide repeat proteins"/>
    <property type="match status" value="1"/>
</dbReference>
<dbReference type="RefSeq" id="WP_374838972.1">
    <property type="nucleotide sequence ID" value="NZ_JBHEEW010000008.1"/>
</dbReference>
<dbReference type="CDD" id="cd04647">
    <property type="entry name" value="LbH_MAT_like"/>
    <property type="match status" value="1"/>
</dbReference>